<dbReference type="InterPro" id="IPR057027">
    <property type="entry name" value="TPR_mt"/>
</dbReference>
<dbReference type="AlphaFoldDB" id="A0A7S1R171"/>
<gene>
    <name evidence="4" type="ORF">NDES1114_LOCUS33886</name>
</gene>
<sequence>MLRRVGCRFAAAQASKGSVGAAGLSASLQALLPSPQTLAADPSLAKQVDAPKIISSLDLALHTSKGGDGAPRLQDVLGPKGSPLSASETRDAVIVLLRCCGATRNVDAARRLFLRALRDLHPDDVGASIFDTFLSLLAQQGAVSRAEVTFVLNLMIKQFKVPRTAHTFQALFETHLRLYEDCAALWKTMRKDGVTPSPAVLRLLIHGAVLPGHDDIHFVLDVVGEFVKRCEHSDAAVLEKVFACVVDHRDAAAEHALWLLFELEMRCVLDRKPLTKCVDRANVIRLLLKCAKGGDATTASRTLALMERQQIPATADALALVAWSYARALEVEKAVDALEDMAQRGMLDGVDHTKRFVIEALNQPVQKHYLTTVAECLSSAEAVDRAYFHLEKRKADGKAVSVHTLDVIVLACAKLGDEDRAVETMESYATLGVHPRAQSYNALLVLCGGRNKARQHRTIFEAMLRNGVKPNYHTLRLLIRQAVLTDNIDEALEFLERAPTFPGVRVDVEMLLPVLERAARVGDVATVLEVAHFSLKCDIGIDGTVLRTAISRLKENGVDAAEVEAIIPAHERMRGQYGVGRRGKPQATG</sequence>
<dbReference type="PANTHER" id="PTHR47934">
    <property type="entry name" value="PENTATRICOPEPTIDE REPEAT-CONTAINING PROTEIN PET309, MITOCHONDRIAL"/>
    <property type="match status" value="1"/>
</dbReference>
<organism evidence="4">
    <name type="scientific">Neobodo designis</name>
    <name type="common">Flagellated protozoan</name>
    <name type="synonym">Bodo designis</name>
    <dbReference type="NCBI Taxonomy" id="312471"/>
    <lineage>
        <taxon>Eukaryota</taxon>
        <taxon>Discoba</taxon>
        <taxon>Euglenozoa</taxon>
        <taxon>Kinetoplastea</taxon>
        <taxon>Metakinetoplastina</taxon>
        <taxon>Neobodonida</taxon>
        <taxon>Neobodo</taxon>
    </lineage>
</organism>
<dbReference type="InterPro" id="IPR051114">
    <property type="entry name" value="Mito_RNA_Proc_CCM1"/>
</dbReference>
<proteinExistence type="predicted"/>
<dbReference type="Gene3D" id="1.25.40.10">
    <property type="entry name" value="Tetratricopeptide repeat domain"/>
    <property type="match status" value="2"/>
</dbReference>
<evidence type="ECO:0000256" key="1">
    <source>
        <dbReference type="ARBA" id="ARBA00022737"/>
    </source>
</evidence>
<reference evidence="4" key="1">
    <citation type="submission" date="2021-01" db="EMBL/GenBank/DDBJ databases">
        <authorList>
            <person name="Corre E."/>
            <person name="Pelletier E."/>
            <person name="Niang G."/>
            <person name="Scheremetjew M."/>
            <person name="Finn R."/>
            <person name="Kale V."/>
            <person name="Holt S."/>
            <person name="Cochrane G."/>
            <person name="Meng A."/>
            <person name="Brown T."/>
            <person name="Cohen L."/>
        </authorList>
    </citation>
    <scope>NUCLEOTIDE SEQUENCE</scope>
    <source>
        <strain evidence="4">CCAP 1951/1</strain>
    </source>
</reference>
<evidence type="ECO:0000313" key="4">
    <source>
        <dbReference type="EMBL" id="CAD9152998.1"/>
    </source>
</evidence>
<evidence type="ECO:0000256" key="2">
    <source>
        <dbReference type="PROSITE-ProRule" id="PRU00708"/>
    </source>
</evidence>
<dbReference type="PROSITE" id="PS51375">
    <property type="entry name" value="PPR"/>
    <property type="match status" value="1"/>
</dbReference>
<evidence type="ECO:0000259" key="3">
    <source>
        <dbReference type="Pfam" id="PF23276"/>
    </source>
</evidence>
<feature type="repeat" description="PPR" evidence="2">
    <location>
        <begin position="436"/>
        <end position="470"/>
    </location>
</feature>
<dbReference type="EMBL" id="HBGF01050579">
    <property type="protein sequence ID" value="CAD9152998.1"/>
    <property type="molecule type" value="Transcribed_RNA"/>
</dbReference>
<dbReference type="GO" id="GO:0006396">
    <property type="term" value="P:RNA processing"/>
    <property type="evidence" value="ECO:0007669"/>
    <property type="project" value="TreeGrafter"/>
</dbReference>
<keyword evidence="1" id="KW-0677">Repeat</keyword>
<accession>A0A7S1R171</accession>
<dbReference type="GO" id="GO:0007005">
    <property type="term" value="P:mitochondrion organization"/>
    <property type="evidence" value="ECO:0007669"/>
    <property type="project" value="TreeGrafter"/>
</dbReference>
<protein>
    <recommendedName>
        <fullName evidence="3">Pentatricopeptide repeat-containing protein-mitochondrial domain-containing protein</fullName>
    </recommendedName>
</protein>
<dbReference type="GO" id="GO:0005739">
    <property type="term" value="C:mitochondrion"/>
    <property type="evidence" value="ECO:0007669"/>
    <property type="project" value="TreeGrafter"/>
</dbReference>
<dbReference type="InterPro" id="IPR011990">
    <property type="entry name" value="TPR-like_helical_dom_sf"/>
</dbReference>
<dbReference type="GO" id="GO:0003729">
    <property type="term" value="F:mRNA binding"/>
    <property type="evidence" value="ECO:0007669"/>
    <property type="project" value="TreeGrafter"/>
</dbReference>
<feature type="domain" description="Pentatricopeptide repeat-containing protein-mitochondrial" evidence="3">
    <location>
        <begin position="285"/>
        <end position="425"/>
    </location>
</feature>
<name>A0A7S1R171_NEODS</name>
<dbReference type="Pfam" id="PF23276">
    <property type="entry name" value="TPR_24"/>
    <property type="match status" value="1"/>
</dbReference>
<dbReference type="PANTHER" id="PTHR47934:SF6">
    <property type="entry name" value="MITOCHONDRIAL GROUP I INTRON SPLICING FACTOR CCM1-RELATED"/>
    <property type="match status" value="1"/>
</dbReference>
<dbReference type="InterPro" id="IPR002885">
    <property type="entry name" value="PPR_rpt"/>
</dbReference>